<organism evidence="1">
    <name type="scientific">Lygus hesperus</name>
    <name type="common">Western plant bug</name>
    <dbReference type="NCBI Taxonomy" id="30085"/>
    <lineage>
        <taxon>Eukaryota</taxon>
        <taxon>Metazoa</taxon>
        <taxon>Ecdysozoa</taxon>
        <taxon>Arthropoda</taxon>
        <taxon>Hexapoda</taxon>
        <taxon>Insecta</taxon>
        <taxon>Pterygota</taxon>
        <taxon>Neoptera</taxon>
        <taxon>Paraneoptera</taxon>
        <taxon>Hemiptera</taxon>
        <taxon>Heteroptera</taxon>
        <taxon>Panheteroptera</taxon>
        <taxon>Cimicomorpha</taxon>
        <taxon>Miridae</taxon>
        <taxon>Mirini</taxon>
        <taxon>Lygus</taxon>
    </lineage>
</organism>
<accession>A0A146L7E0</accession>
<dbReference type="EMBL" id="GDHC01015124">
    <property type="protein sequence ID" value="JAQ03505.1"/>
    <property type="molecule type" value="Transcribed_RNA"/>
</dbReference>
<evidence type="ECO:0000313" key="1">
    <source>
        <dbReference type="EMBL" id="JAQ03505.1"/>
    </source>
</evidence>
<gene>
    <name evidence="1" type="ORF">g.21047</name>
</gene>
<proteinExistence type="predicted"/>
<name>A0A146L7E0_LYGHE</name>
<reference evidence="1" key="1">
    <citation type="journal article" date="2016" name="Gigascience">
        <title>De novo construction of an expanded transcriptome assembly for the western tarnished plant bug, Lygus hesperus.</title>
        <authorList>
            <person name="Tassone E.E."/>
            <person name="Geib S.M."/>
            <person name="Hall B."/>
            <person name="Fabrick J.A."/>
            <person name="Brent C.S."/>
            <person name="Hull J.J."/>
        </authorList>
    </citation>
    <scope>NUCLEOTIDE SEQUENCE</scope>
</reference>
<sequence>MLVQHLVLQHPPLHHIAQIPQILPKLVEQADLDMQCIATAVLRQFTHCGADGTAAAVQDCWLVRLADCSAAHHPSRPPCLQDIAPKVLRRAINKTLPTAPTVSSVLCDLARDVQHPFVRRWMQDPATLCHPVCIPLLTIQNLGQFLTASINAQVLTKRDTVRYARRQQRLFQAYPFFSQLTVPTSLQCHSDTGPSVDQLTSEYADNLRATVAAEVLPALCETQGDFWRRCTVQVGTFSDTERSSGGGDTIDPPTSDLHTLYGQLRLLFVARVFLRSIVTLDSRTKFLQACESAALHRT</sequence>
<protein>
    <submittedName>
        <fullName evidence="1">Uncharacterized protein</fullName>
    </submittedName>
</protein>
<dbReference type="AlphaFoldDB" id="A0A146L7E0"/>